<dbReference type="GO" id="GO:0043564">
    <property type="term" value="C:Ku70:Ku80 complex"/>
    <property type="evidence" value="ECO:0007669"/>
    <property type="project" value="TreeGrafter"/>
</dbReference>
<sequence>MSRGKELEIILLDVNSLMQHHLVDVSSVLFNFALAKTLNKPAHEMAIIAYGSQGTSNSLNVECESDGSPDQYLNISVLQDLRSPGLDTLRLLTSLPAGSENADFVDALTVAVDLVIKASAARVLEKIPKKLTIISNFARKANEVDEEFRQHMIASMKAQLIQLQVVCLDVPPAAPPAAAGVLGLEDRILRHHVGADDHVQYAATQEENLEMLKEIHAEVGKGEIRMIKNISGLFGVFKTKEVSSQCVKAELEIGKTMRLRVRIYKKVSFEKLPPLKTKCKMEGGRLAGVSTSREYFKVGEVGGADSAASEPVAFESLAKAYRVVGGWRSG</sequence>
<dbReference type="PANTHER" id="PTHR12604">
    <property type="entry name" value="KU AUTOANTIGEN DNA HELICASE"/>
    <property type="match status" value="1"/>
</dbReference>
<dbReference type="Proteomes" id="UP000232323">
    <property type="component" value="Unassembled WGS sequence"/>
</dbReference>
<dbReference type="PANTHER" id="PTHR12604:SF4">
    <property type="entry name" value="X-RAY REPAIR CROSS-COMPLEMENTING PROTEIN 5"/>
    <property type="match status" value="1"/>
</dbReference>
<reference evidence="1 2" key="1">
    <citation type="submission" date="2017-08" db="EMBL/GenBank/DDBJ databases">
        <title>Acidophilic green algal genome provides insights into adaptation to an acidic environment.</title>
        <authorList>
            <person name="Hirooka S."/>
            <person name="Hirose Y."/>
            <person name="Kanesaki Y."/>
            <person name="Higuchi S."/>
            <person name="Fujiwara T."/>
            <person name="Onuma R."/>
            <person name="Era A."/>
            <person name="Ohbayashi R."/>
            <person name="Uzuka A."/>
            <person name="Nozaki H."/>
            <person name="Yoshikawa H."/>
            <person name="Miyagishima S.Y."/>
        </authorList>
    </citation>
    <scope>NUCLEOTIDE SEQUENCE [LARGE SCALE GENOMIC DNA]</scope>
    <source>
        <strain evidence="1 2">NIES-2499</strain>
    </source>
</reference>
<dbReference type="GO" id="GO:0003690">
    <property type="term" value="F:double-stranded DNA binding"/>
    <property type="evidence" value="ECO:0007669"/>
    <property type="project" value="TreeGrafter"/>
</dbReference>
<protein>
    <submittedName>
        <fullName evidence="1">Uncharacterized protein</fullName>
    </submittedName>
</protein>
<accession>A0A250XCP2</accession>
<dbReference type="GO" id="GO:0006303">
    <property type="term" value="P:double-strand break repair via nonhomologous end joining"/>
    <property type="evidence" value="ECO:0007669"/>
    <property type="project" value="TreeGrafter"/>
</dbReference>
<dbReference type="EMBL" id="BEGY01000057">
    <property type="protein sequence ID" value="GAX80826.1"/>
    <property type="molecule type" value="Genomic_DNA"/>
</dbReference>
<dbReference type="OrthoDB" id="544559at2759"/>
<dbReference type="InterPro" id="IPR036465">
    <property type="entry name" value="vWFA_dom_sf"/>
</dbReference>
<gene>
    <name evidence="1" type="ORF">CEUSTIGMA_g8261.t1</name>
</gene>
<evidence type="ECO:0000313" key="2">
    <source>
        <dbReference type="Proteomes" id="UP000232323"/>
    </source>
</evidence>
<dbReference type="AlphaFoldDB" id="A0A250XCP2"/>
<dbReference type="SUPFAM" id="SSF53300">
    <property type="entry name" value="vWA-like"/>
    <property type="match status" value="1"/>
</dbReference>
<proteinExistence type="predicted"/>
<dbReference type="GO" id="GO:0000723">
    <property type="term" value="P:telomere maintenance"/>
    <property type="evidence" value="ECO:0007669"/>
    <property type="project" value="TreeGrafter"/>
</dbReference>
<dbReference type="STRING" id="1157962.A0A250XCP2"/>
<dbReference type="GO" id="GO:0042162">
    <property type="term" value="F:telomeric DNA binding"/>
    <property type="evidence" value="ECO:0007669"/>
    <property type="project" value="TreeGrafter"/>
</dbReference>
<feature type="non-terminal residue" evidence="1">
    <location>
        <position position="330"/>
    </location>
</feature>
<evidence type="ECO:0000313" key="1">
    <source>
        <dbReference type="EMBL" id="GAX80826.1"/>
    </source>
</evidence>
<dbReference type="Gene3D" id="3.40.50.410">
    <property type="entry name" value="von Willebrand factor, type A domain"/>
    <property type="match status" value="1"/>
</dbReference>
<organism evidence="1 2">
    <name type="scientific">Chlamydomonas eustigma</name>
    <dbReference type="NCBI Taxonomy" id="1157962"/>
    <lineage>
        <taxon>Eukaryota</taxon>
        <taxon>Viridiplantae</taxon>
        <taxon>Chlorophyta</taxon>
        <taxon>core chlorophytes</taxon>
        <taxon>Chlorophyceae</taxon>
        <taxon>CS clade</taxon>
        <taxon>Chlamydomonadales</taxon>
        <taxon>Chlamydomonadaceae</taxon>
        <taxon>Chlamydomonas</taxon>
    </lineage>
</organism>
<keyword evidence="2" id="KW-1185">Reference proteome</keyword>
<comment type="caution">
    <text evidence="1">The sequence shown here is derived from an EMBL/GenBank/DDBJ whole genome shotgun (WGS) entry which is preliminary data.</text>
</comment>
<name>A0A250XCP2_9CHLO</name>